<dbReference type="Proteomes" id="UP000617734">
    <property type="component" value="Unassembled WGS sequence"/>
</dbReference>
<keyword evidence="2" id="KW-0732">Signal</keyword>
<evidence type="ECO:0000313" key="5">
    <source>
        <dbReference type="Proteomes" id="UP000617734"/>
    </source>
</evidence>
<reference evidence="4" key="2">
    <citation type="submission" date="2020-09" db="EMBL/GenBank/DDBJ databases">
        <authorList>
            <person name="Sun Q."/>
            <person name="Ohkuma M."/>
        </authorList>
    </citation>
    <scope>NUCLEOTIDE SEQUENCE</scope>
    <source>
        <strain evidence="4">JCM 4646</strain>
    </source>
</reference>
<protein>
    <recommendedName>
        <fullName evidence="3">DUF4232 domain-containing protein</fullName>
    </recommendedName>
</protein>
<evidence type="ECO:0000256" key="2">
    <source>
        <dbReference type="SAM" id="SignalP"/>
    </source>
</evidence>
<evidence type="ECO:0000256" key="1">
    <source>
        <dbReference type="SAM" id="MobiDB-lite"/>
    </source>
</evidence>
<dbReference type="GeneID" id="95355737"/>
<dbReference type="Pfam" id="PF14016">
    <property type="entry name" value="DUF4232"/>
    <property type="match status" value="1"/>
</dbReference>
<keyword evidence="5" id="KW-1185">Reference proteome</keyword>
<feature type="region of interest" description="Disordered" evidence="1">
    <location>
        <begin position="31"/>
        <end position="78"/>
    </location>
</feature>
<evidence type="ECO:0000313" key="4">
    <source>
        <dbReference type="EMBL" id="GHH78284.1"/>
    </source>
</evidence>
<dbReference type="RefSeq" id="WP_190213488.1">
    <property type="nucleotide sequence ID" value="NZ_BNBO01000036.1"/>
</dbReference>
<feature type="signal peptide" evidence="2">
    <location>
        <begin position="1"/>
        <end position="21"/>
    </location>
</feature>
<gene>
    <name evidence="4" type="ORF">GCM10018781_53740</name>
</gene>
<proteinExistence type="predicted"/>
<sequence>MHVRRVPFTVAAVLAAGLALTACDSGEKGPAAAPAAGAPVATSGGAAAPSAPAGSAAGKPAGDASAAPKASGPAAPAGTRCTAADLELSVLGPDLVADGKQPAYASLHVVNVSARTCTLTGFPGIQVTDDAGRGAAPLTAERNTGFPVTAVTLKPKQLANANLQYSNVNPEGSPSGRRVCAVTAGKVQVILPDETQARTVKVTGGVDNNTLNICGKLSVQPFQGVPGTNG</sequence>
<dbReference type="EMBL" id="BNBO01000036">
    <property type="protein sequence ID" value="GHH78284.1"/>
    <property type="molecule type" value="Genomic_DNA"/>
</dbReference>
<reference evidence="4" key="1">
    <citation type="journal article" date="2014" name="Int. J. Syst. Evol. Microbiol.">
        <title>Complete genome sequence of Corynebacterium casei LMG S-19264T (=DSM 44701T), isolated from a smear-ripened cheese.</title>
        <authorList>
            <consortium name="US DOE Joint Genome Institute (JGI-PGF)"/>
            <person name="Walter F."/>
            <person name="Albersmeier A."/>
            <person name="Kalinowski J."/>
            <person name="Ruckert C."/>
        </authorList>
    </citation>
    <scope>NUCLEOTIDE SEQUENCE</scope>
    <source>
        <strain evidence="4">JCM 4646</strain>
    </source>
</reference>
<dbReference type="AlphaFoldDB" id="A0A919G5R1"/>
<comment type="caution">
    <text evidence="4">The sequence shown here is derived from an EMBL/GenBank/DDBJ whole genome shotgun (WGS) entry which is preliminary data.</text>
</comment>
<name>A0A919G5R1_9ACTN</name>
<evidence type="ECO:0000259" key="3">
    <source>
        <dbReference type="Pfam" id="PF14016"/>
    </source>
</evidence>
<dbReference type="InterPro" id="IPR025326">
    <property type="entry name" value="DUF4232"/>
</dbReference>
<feature type="domain" description="DUF4232" evidence="3">
    <location>
        <begin position="81"/>
        <end position="223"/>
    </location>
</feature>
<accession>A0A919G5R1</accession>
<dbReference type="PROSITE" id="PS51257">
    <property type="entry name" value="PROKAR_LIPOPROTEIN"/>
    <property type="match status" value="1"/>
</dbReference>
<organism evidence="4 5">
    <name type="scientific">Kitasatospora indigofera</name>
    <dbReference type="NCBI Taxonomy" id="67307"/>
    <lineage>
        <taxon>Bacteria</taxon>
        <taxon>Bacillati</taxon>
        <taxon>Actinomycetota</taxon>
        <taxon>Actinomycetes</taxon>
        <taxon>Kitasatosporales</taxon>
        <taxon>Streptomycetaceae</taxon>
        <taxon>Kitasatospora</taxon>
    </lineage>
</organism>
<feature type="chain" id="PRO_5037185943" description="DUF4232 domain-containing protein" evidence="2">
    <location>
        <begin position="22"/>
        <end position="230"/>
    </location>
</feature>